<dbReference type="Proteomes" id="UP000774326">
    <property type="component" value="Unassembled WGS sequence"/>
</dbReference>
<proteinExistence type="predicted"/>
<organism evidence="1 2">
    <name type="scientific">Wickerhamomyces pijperi</name>
    <name type="common">Yeast</name>
    <name type="synonym">Pichia pijperi</name>
    <dbReference type="NCBI Taxonomy" id="599730"/>
    <lineage>
        <taxon>Eukaryota</taxon>
        <taxon>Fungi</taxon>
        <taxon>Dikarya</taxon>
        <taxon>Ascomycota</taxon>
        <taxon>Saccharomycotina</taxon>
        <taxon>Saccharomycetes</taxon>
        <taxon>Phaffomycetales</taxon>
        <taxon>Wickerhamomycetaceae</taxon>
        <taxon>Wickerhamomyces</taxon>
    </lineage>
</organism>
<accession>A0A9P8TG66</accession>
<sequence length="249" mass="27561">MIFLTSVGPHLSAQSPSVDIDQSLQINHLALCKQACVVGMQTRKSRVDGFHRGRRSDDTGLSGRAKFAVDQLHTVVVKYGITSSMAEIDTTGFQLTLIDLCWCDARDLGSQFNQLLSFDWQSQYDCNHNWKTLTIIFLLCFIWDSTEENCPPTCSLSSSVSGLLLSALNLEISSSMTSVPLVNSLKVKKKEFAKNSSKPLVCVSSVNKKINPFKEAPNKLPSPSLTISSLALCWMTWEEEPASNPFSFK</sequence>
<protein>
    <submittedName>
        <fullName evidence="1">Uncharacterized protein</fullName>
    </submittedName>
</protein>
<dbReference type="AlphaFoldDB" id="A0A9P8TG66"/>
<dbReference type="EMBL" id="JAEUBG010005157">
    <property type="protein sequence ID" value="KAH3677584.1"/>
    <property type="molecule type" value="Genomic_DNA"/>
</dbReference>
<comment type="caution">
    <text evidence="1">The sequence shown here is derived from an EMBL/GenBank/DDBJ whole genome shotgun (WGS) entry which is preliminary data.</text>
</comment>
<keyword evidence="2" id="KW-1185">Reference proteome</keyword>
<evidence type="ECO:0000313" key="1">
    <source>
        <dbReference type="EMBL" id="KAH3677584.1"/>
    </source>
</evidence>
<gene>
    <name evidence="1" type="ORF">WICPIJ_008944</name>
</gene>
<evidence type="ECO:0000313" key="2">
    <source>
        <dbReference type="Proteomes" id="UP000774326"/>
    </source>
</evidence>
<reference evidence="1" key="2">
    <citation type="submission" date="2021-01" db="EMBL/GenBank/DDBJ databases">
        <authorList>
            <person name="Schikora-Tamarit M.A."/>
        </authorList>
    </citation>
    <scope>NUCLEOTIDE SEQUENCE</scope>
    <source>
        <strain evidence="1">CBS2887</strain>
    </source>
</reference>
<name>A0A9P8TG66_WICPI</name>
<reference evidence="1" key="1">
    <citation type="journal article" date="2021" name="Open Biol.">
        <title>Shared evolutionary footprints suggest mitochondrial oxidative damage underlies multiple complex I losses in fungi.</title>
        <authorList>
            <person name="Schikora-Tamarit M.A."/>
            <person name="Marcet-Houben M."/>
            <person name="Nosek J."/>
            <person name="Gabaldon T."/>
        </authorList>
    </citation>
    <scope>NUCLEOTIDE SEQUENCE</scope>
    <source>
        <strain evidence="1">CBS2887</strain>
    </source>
</reference>